<gene>
    <name evidence="2" type="ORF">DCAF_LOCUS25900</name>
</gene>
<dbReference type="EMBL" id="CAWUPB010001195">
    <property type="protein sequence ID" value="CAK7355640.1"/>
    <property type="molecule type" value="Genomic_DNA"/>
</dbReference>
<protein>
    <recommendedName>
        <fullName evidence="1">SHSP domain-containing protein</fullName>
    </recommendedName>
</protein>
<dbReference type="Pfam" id="PF00011">
    <property type="entry name" value="HSP20"/>
    <property type="match status" value="1"/>
</dbReference>
<proteinExistence type="predicted"/>
<evidence type="ECO:0000259" key="1">
    <source>
        <dbReference type="Pfam" id="PF00011"/>
    </source>
</evidence>
<feature type="domain" description="SHSP" evidence="1">
    <location>
        <begin position="2"/>
        <end position="41"/>
    </location>
</feature>
<accession>A0AAV1SNQ1</accession>
<keyword evidence="3" id="KW-1185">Reference proteome</keyword>
<dbReference type="InterPro" id="IPR002068">
    <property type="entry name" value="A-crystallin/Hsp20_dom"/>
</dbReference>
<dbReference type="SUPFAM" id="SSF49764">
    <property type="entry name" value="HSP20-like chaperones"/>
    <property type="match status" value="1"/>
</dbReference>
<dbReference type="AlphaFoldDB" id="A0AAV1SNQ1"/>
<reference evidence="2 3" key="1">
    <citation type="submission" date="2024-01" db="EMBL/GenBank/DDBJ databases">
        <authorList>
            <person name="Waweru B."/>
        </authorList>
    </citation>
    <scope>NUCLEOTIDE SEQUENCE [LARGE SCALE GENOMIC DNA]</scope>
</reference>
<sequence length="68" mass="7725">MLGLKSGDIKVQVENDNVLVIGGRRKCGKEKEETMRVRKEMRWGLVVIVEKLPPLEPKKPKSIEVKIA</sequence>
<comment type="caution">
    <text evidence="2">The sequence shown here is derived from an EMBL/GenBank/DDBJ whole genome shotgun (WGS) entry which is preliminary data.</text>
</comment>
<name>A0AAV1SNQ1_9ROSI</name>
<organism evidence="2 3">
    <name type="scientific">Dovyalis caffra</name>
    <dbReference type="NCBI Taxonomy" id="77055"/>
    <lineage>
        <taxon>Eukaryota</taxon>
        <taxon>Viridiplantae</taxon>
        <taxon>Streptophyta</taxon>
        <taxon>Embryophyta</taxon>
        <taxon>Tracheophyta</taxon>
        <taxon>Spermatophyta</taxon>
        <taxon>Magnoliopsida</taxon>
        <taxon>eudicotyledons</taxon>
        <taxon>Gunneridae</taxon>
        <taxon>Pentapetalae</taxon>
        <taxon>rosids</taxon>
        <taxon>fabids</taxon>
        <taxon>Malpighiales</taxon>
        <taxon>Salicaceae</taxon>
        <taxon>Flacourtieae</taxon>
        <taxon>Dovyalis</taxon>
    </lineage>
</organism>
<evidence type="ECO:0000313" key="3">
    <source>
        <dbReference type="Proteomes" id="UP001314170"/>
    </source>
</evidence>
<evidence type="ECO:0000313" key="2">
    <source>
        <dbReference type="EMBL" id="CAK7355640.1"/>
    </source>
</evidence>
<dbReference type="Gene3D" id="2.60.40.790">
    <property type="match status" value="1"/>
</dbReference>
<dbReference type="Proteomes" id="UP001314170">
    <property type="component" value="Unassembled WGS sequence"/>
</dbReference>
<dbReference type="InterPro" id="IPR008978">
    <property type="entry name" value="HSP20-like_chaperone"/>
</dbReference>